<reference evidence="1" key="1">
    <citation type="submission" date="2019-03" db="EMBL/GenBank/DDBJ databases">
        <title>Candidatus Syntrophosphaera thermopropionivorans: a novel player in syntrophic propionate oxidation during anaerobic digestion.</title>
        <authorList>
            <person name="Dyksma S."/>
        </authorList>
    </citation>
    <scope>NUCLEOTIDE SEQUENCE</scope>
    <source>
        <strain evidence="1">W5</strain>
    </source>
</reference>
<protein>
    <submittedName>
        <fullName evidence="1">Orotidine-5'-phosphate decarboxylase</fullName>
        <ecNumber evidence="1">4.1.1.23</ecNumber>
    </submittedName>
</protein>
<evidence type="ECO:0000313" key="1">
    <source>
        <dbReference type="EMBL" id="TDF74711.1"/>
    </source>
</evidence>
<gene>
    <name evidence="1" type="primary">pyrF</name>
    <name evidence="1" type="ORF">E0946_01105</name>
</gene>
<sequence length="270" mass="30247">MERTLSKSLWHKYRARWQSSHSLLCIGLDSDITQLPECVLNERNPIWEFNRRIIDSTAQYACAYKPNLAFYLRDGIRGLEALQLTINYIPEDIPVILDCKVGDIGSTMEQYVSTFLEVMGFDAITINPLLGADVLKPILERENAFAFVLTLTSNPSAKDFFIQEDMAIKIARWLTIFPPDKIGAVVGATQVNQLQEMRELMPGHIFLIPGIGAQGGDLDAVMHYTKDSDDYPNILINSSRGIIFQDRSPKFAQAAALAAEDLNSKIGVYT</sequence>
<dbReference type="EMBL" id="SMOG01000001">
    <property type="protein sequence ID" value="TDF74711.1"/>
    <property type="molecule type" value="Genomic_DNA"/>
</dbReference>
<keyword evidence="1" id="KW-0456">Lyase</keyword>
<name>A0AC61QL53_9BACT</name>
<proteinExistence type="predicted"/>
<comment type="caution">
    <text evidence="1">The sequence shown here is derived from an EMBL/GenBank/DDBJ whole genome shotgun (WGS) entry which is preliminary data.</text>
</comment>
<organism evidence="1 2">
    <name type="scientific">Candidatus Syntrophosphaera thermopropionivorans</name>
    <dbReference type="NCBI Taxonomy" id="2593015"/>
    <lineage>
        <taxon>Bacteria</taxon>
        <taxon>Pseudomonadati</taxon>
        <taxon>Candidatus Cloacimonadota</taxon>
        <taxon>Candidatus Cloacimonadia</taxon>
        <taxon>Candidatus Cloacimonadales</taxon>
        <taxon>Candidatus Cloacimonadaceae</taxon>
        <taxon>Candidatus Syntrophosphaera</taxon>
    </lineage>
</organism>
<dbReference type="Proteomes" id="UP000294588">
    <property type="component" value="Unassembled WGS sequence"/>
</dbReference>
<accession>A0AC61QL53</accession>
<dbReference type="EC" id="4.1.1.23" evidence="1"/>
<keyword evidence="2" id="KW-1185">Reference proteome</keyword>
<evidence type="ECO:0000313" key="2">
    <source>
        <dbReference type="Proteomes" id="UP000294588"/>
    </source>
</evidence>